<dbReference type="InterPro" id="IPR032675">
    <property type="entry name" value="LRR_dom_sf"/>
</dbReference>
<keyword evidence="7" id="KW-1185">Reference proteome</keyword>
<reference evidence="5" key="1">
    <citation type="submission" date="2011-02" db="EMBL/GenBank/DDBJ databases">
        <authorList>
            <person name="Aslett M."/>
        </authorList>
    </citation>
    <scope>NUCLEOTIDE SEQUENCE</scope>
    <source>
        <strain evidence="5">Liverpool</strain>
    </source>
</reference>
<dbReference type="GO" id="GO:0005829">
    <property type="term" value="C:cytosol"/>
    <property type="evidence" value="ECO:0007669"/>
    <property type="project" value="TreeGrafter"/>
</dbReference>
<feature type="compositionally biased region" description="Acidic residues" evidence="4">
    <location>
        <begin position="675"/>
        <end position="684"/>
    </location>
</feature>
<dbReference type="GO" id="GO:0005096">
    <property type="term" value="F:GTPase activator activity"/>
    <property type="evidence" value="ECO:0007669"/>
    <property type="project" value="UniProtKB-KW"/>
</dbReference>
<evidence type="ECO:0000256" key="4">
    <source>
        <dbReference type="SAM" id="MobiDB-lite"/>
    </source>
</evidence>
<feature type="region of interest" description="Disordered" evidence="4">
    <location>
        <begin position="174"/>
        <end position="198"/>
    </location>
</feature>
<dbReference type="GO" id="GO:0031267">
    <property type="term" value="F:small GTPase binding"/>
    <property type="evidence" value="ECO:0007669"/>
    <property type="project" value="TreeGrafter"/>
</dbReference>
<feature type="region of interest" description="Disordered" evidence="4">
    <location>
        <begin position="1520"/>
        <end position="1721"/>
    </location>
</feature>
<dbReference type="Gene3D" id="3.80.10.10">
    <property type="entry name" value="Ribonuclease Inhibitor"/>
    <property type="match status" value="2"/>
</dbReference>
<name>F0VN21_NEOCL</name>
<dbReference type="OrthoDB" id="333996at2759"/>
<proteinExistence type="predicted"/>
<dbReference type="RefSeq" id="XP_003885145.1">
    <property type="nucleotide sequence ID" value="XM_003885096.1"/>
</dbReference>
<organism evidence="5 7">
    <name type="scientific">Neospora caninum (strain Liverpool)</name>
    <dbReference type="NCBI Taxonomy" id="572307"/>
    <lineage>
        <taxon>Eukaryota</taxon>
        <taxon>Sar</taxon>
        <taxon>Alveolata</taxon>
        <taxon>Apicomplexa</taxon>
        <taxon>Conoidasida</taxon>
        <taxon>Coccidia</taxon>
        <taxon>Eucoccidiorida</taxon>
        <taxon>Eimeriorina</taxon>
        <taxon>Sarcocystidae</taxon>
        <taxon>Neospora</taxon>
    </lineage>
</organism>
<sequence>MAAVDTLGGAGREAGGRAKGERARESGVSVSTTETMSTASPSYSSLSSASSHEASSSSDPSSPSTPSLQLAAPAAVSPPSPASARSRSGRAPHQTSAALCAEGVSFFALFLSPSFSATDLLCLLLRFLSLHDILDRLLPAARVFPLAVAFRAVHRRRPPERLRPVPVDWALPLREGDSHAPPPRLSAATPASPPDTPSVTFYTPPSSRRANLYRLTLTPQHLSLLHRPSLPLLLSRYGGLRQDARSAESPSLQEGATETETLGGGHLTPSICFAQPDAASAETPHTSAGLAAGLEARGWEIDLACFSLQHWKFLRAHAPQGVGASQPSPRVDELGKRRSEKEASRGASLLMTSRRNVSAEEAQEDPELKLRVCEAAAEGPVQTQRSRTAERQRPDAAAGRGRSHAGKKGEDIGRTSAPGLEGEGDSIPRGGEERRTEFLPLLAAAGELSALRISASEINLHAVKVVRDTVGLAVEALEQVGGRSPQSSQAEGTKETSLGDRCLSSSLTAAPASPPGTVQARASSSRAEEGERSRPVRAPLGPVSAAPSEVFAAFSLHLCGVSVSAFRSLCVSVLPLLGARLRRLSLTNCRLEALDMSSLSLALPLLPRLESLDLSDNLLRDAGAMQVLLSLIGAHRVFAFHATAVSRETPGRGTPAPPRDQQLADRRERHFQDEGQPEEDGDSPDDIRERPRPSFSRGRVLTRRPLVPPEGPGKRFEERSAARLVSLASPASSPHSASSRAVAGCPGGLLSLNLSGNDIEGVPLFRALLKSYVGRHAPNLEVLDLSNNKLDGETVILLRAAVARRKADAAYTRAWEPREDDAGLSVDFCEQGEGRGPRAAGEGEKGVHGLEPETGDREARSAGETTSLAASSGAFVREGSTCGRCDGSAESERRREAGRGEAGALSSSGSLSVLEREEDAGEETEQARKGGGENGGFLAARKDTHANKRRRSEEASREPISRKRRPGIEAECWQGLVVDLRENFCRCVNSSSGETLESHARRPVGCLGVIDNTLFARERRRRGRRRREANQGGETELRLTKAETKNSGWQCGFLLDICDCHLRERRQDERHDSPPAHAPRTLESYFSSWAQSEREQFLRLLGSDASFAADVFASGAVQGPEKAEEASDEGPDEVEARRPTAAGDEAEILPADGGHSGASACVPRARAPSPLRRAASPLPTDRGSPLFLSLSPMSPPDQESGEAAGFFSVERPGTARSAARGNEADAGVAAFASPSLRFFPRPARQRACEIDLPRSAAACGGPGQLSHSDEGTFTVFAPPESPEGLSGRVSPRRGPGRSPSSRCREAPNLFLSGRVGGDETTDSLDGDSETASHIPCLGREGVVSPAASYSVGNGDASPRAATSVSVSVPSSPVHSDLFSLPSSSSSALARPTLLLSTAPAPAGNWPESKAWCGENLVEGSSGRRDSLQTAEDRESWIGRCDASSYESSDESGCLRGCEEEDEEEEEDGDGRCFLFRGRACGPPVSVLLRKRLKHCQKRVSDSRREPSLSPRTRLRARLLRRLVSADGENAERQRSASGRKRKNEEGTTSPKRYRGDGGGSEDEENPEHAGEASEESGESERGEKEGTQPRRKELDPQREARHRQMHADPTQWGEEGAREAVERPKNETRSESREASGALQSPAGKEDEDESYDEDESEEDESEEDGSEEDGSEEDESEGTDTEEDVDEDEVTDLLMDAAEEVEECFSSGRRRSGYGSSGRN</sequence>
<feature type="region of interest" description="Disordered" evidence="4">
    <location>
        <begin position="244"/>
        <end position="264"/>
    </location>
</feature>
<feature type="compositionally biased region" description="Basic and acidic residues" evidence="4">
    <location>
        <begin position="890"/>
        <end position="899"/>
    </location>
</feature>
<evidence type="ECO:0000256" key="2">
    <source>
        <dbReference type="ARBA" id="ARBA00022614"/>
    </source>
</evidence>
<feature type="region of interest" description="Disordered" evidence="4">
    <location>
        <begin position="1116"/>
        <end position="1203"/>
    </location>
</feature>
<dbReference type="EMBL" id="FR823392">
    <property type="protein sequence ID" value="CBZ55117.1"/>
    <property type="molecule type" value="Genomic_DNA"/>
</dbReference>
<keyword evidence="2" id="KW-0433">Leucine-rich repeat</keyword>
<feature type="region of interest" description="Disordered" evidence="4">
    <location>
        <begin position="1"/>
        <end position="90"/>
    </location>
</feature>
<feature type="compositionally biased region" description="Basic and acidic residues" evidence="4">
    <location>
        <begin position="1615"/>
        <end position="1634"/>
    </location>
</feature>
<dbReference type="OMA" id="TASHIPC"/>
<dbReference type="SMART" id="SM00368">
    <property type="entry name" value="LRR_RI"/>
    <property type="match status" value="3"/>
</dbReference>
<feature type="compositionally biased region" description="Basic and acidic residues" evidence="4">
    <location>
        <begin position="330"/>
        <end position="344"/>
    </location>
</feature>
<feature type="compositionally biased region" description="Low complexity" evidence="4">
    <location>
        <begin position="37"/>
        <end position="75"/>
    </location>
</feature>
<dbReference type="GO" id="GO:0005634">
    <property type="term" value="C:nucleus"/>
    <property type="evidence" value="ECO:0007669"/>
    <property type="project" value="TreeGrafter"/>
</dbReference>
<gene>
    <name evidence="6" type="ORF">BN1204_055420</name>
    <name evidence="5" type="ORF">NCLIV_055420</name>
</gene>
<reference evidence="5" key="2">
    <citation type="submission" date="2011-03" db="EMBL/GenBank/DDBJ databases">
        <title>Comparative genomics and transcriptomics of Neospora caninum and Toxoplasma gondii.</title>
        <authorList>
            <person name="Reid A.J."/>
            <person name="Sohal A."/>
            <person name="Harris D."/>
            <person name="Quail M."/>
            <person name="Sanders M."/>
            <person name="Berriman M."/>
            <person name="Wastling J.M."/>
            <person name="Pain A."/>
        </authorList>
    </citation>
    <scope>NUCLEOTIDE SEQUENCE</scope>
    <source>
        <strain evidence="5">Liverpool</strain>
    </source>
</reference>
<feature type="compositionally biased region" description="Basic and acidic residues" evidence="4">
    <location>
        <begin position="940"/>
        <end position="961"/>
    </location>
</feature>
<protein>
    <submittedName>
        <fullName evidence="6">Leucine rich repeat protein, putative</fullName>
    </submittedName>
    <submittedName>
        <fullName evidence="5">Putative leucine rich repeat protein</fullName>
    </submittedName>
</protein>
<dbReference type="Proteomes" id="UP000007494">
    <property type="component" value="Chromosome XI"/>
</dbReference>
<feature type="compositionally biased region" description="Low complexity" evidence="4">
    <location>
        <begin position="1356"/>
        <end position="1382"/>
    </location>
</feature>
<dbReference type="SUPFAM" id="SSF52047">
    <property type="entry name" value="RNI-like"/>
    <property type="match status" value="1"/>
</dbReference>
<dbReference type="InParanoid" id="F0VN21"/>
<reference evidence="7" key="3">
    <citation type="journal article" date="2012" name="PLoS Pathog.">
        <title>Comparative genomics of the apicomplexan parasites Toxoplasma gondii and Neospora caninum: Coccidia differing in host range and transmission strategy.</title>
        <authorList>
            <person name="Reid A.J."/>
            <person name="Vermont S.J."/>
            <person name="Cotton J.A."/>
            <person name="Harris D."/>
            <person name="Hill-Cawthorne G.A."/>
            <person name="Konen-Waisman S."/>
            <person name="Latham S.M."/>
            <person name="Mourier T."/>
            <person name="Norton R."/>
            <person name="Quail M.A."/>
            <person name="Sanders M."/>
            <person name="Shanmugam D."/>
            <person name="Sohal A."/>
            <person name="Wasmuth J.D."/>
            <person name="Brunk B."/>
            <person name="Grigg M.E."/>
            <person name="Howard J.C."/>
            <person name="Parkinson J."/>
            <person name="Roos D.S."/>
            <person name="Trees A.J."/>
            <person name="Berriman M."/>
            <person name="Pain A."/>
            <person name="Wastling J.M."/>
        </authorList>
    </citation>
    <scope>NUCLEOTIDE SEQUENCE [LARGE SCALE GENOMIC DNA]</scope>
    <source>
        <strain evidence="7">Liverpool</strain>
    </source>
</reference>
<dbReference type="InterPro" id="IPR027038">
    <property type="entry name" value="RanGap"/>
</dbReference>
<feature type="compositionally biased region" description="Low complexity" evidence="4">
    <location>
        <begin position="1163"/>
        <end position="1192"/>
    </location>
</feature>
<dbReference type="VEuPathDB" id="ToxoDB:NCLIV_055420"/>
<feature type="region of interest" description="Disordered" evidence="4">
    <location>
        <begin position="647"/>
        <end position="717"/>
    </location>
</feature>
<accession>F0VN21</accession>
<dbReference type="PANTHER" id="PTHR24113">
    <property type="entry name" value="RAN GTPASE-ACTIVATING PROTEIN 1"/>
    <property type="match status" value="1"/>
</dbReference>
<feature type="region of interest" description="Disordered" evidence="4">
    <location>
        <begin position="320"/>
        <end position="431"/>
    </location>
</feature>
<dbReference type="eggNOG" id="ENOG502R04I">
    <property type="taxonomic scope" value="Eukaryota"/>
</dbReference>
<feature type="compositionally biased region" description="Low complexity" evidence="4">
    <location>
        <begin position="252"/>
        <end position="261"/>
    </location>
</feature>
<feature type="region of interest" description="Disordered" evidence="4">
    <location>
        <begin position="824"/>
        <end position="964"/>
    </location>
</feature>
<reference evidence="6" key="4">
    <citation type="journal article" date="2015" name="PLoS ONE">
        <title>Comprehensive Evaluation of Toxoplasma gondii VEG and Neospora caninum LIV Genomes with Tachyzoite Stage Transcriptome and Proteome Defines Novel Transcript Features.</title>
        <authorList>
            <person name="Ramaprasad A."/>
            <person name="Mourier T."/>
            <person name="Naeem R."/>
            <person name="Malas T.B."/>
            <person name="Moussa E."/>
            <person name="Panigrahi A."/>
            <person name="Vermont S.J."/>
            <person name="Otto T.D."/>
            <person name="Wastling J."/>
            <person name="Pain A."/>
        </authorList>
    </citation>
    <scope>NUCLEOTIDE SEQUENCE</scope>
    <source>
        <strain evidence="6">Liverpool</strain>
    </source>
</reference>
<keyword evidence="3" id="KW-0677">Repeat</keyword>
<feature type="compositionally biased region" description="Basic and acidic residues" evidence="4">
    <location>
        <begin position="14"/>
        <end position="25"/>
    </location>
</feature>
<evidence type="ECO:0000313" key="5">
    <source>
        <dbReference type="EMBL" id="CBZ55117.1"/>
    </source>
</evidence>
<evidence type="ECO:0000256" key="1">
    <source>
        <dbReference type="ARBA" id="ARBA00022468"/>
    </source>
</evidence>
<feature type="region of interest" description="Disordered" evidence="4">
    <location>
        <begin position="1441"/>
        <end position="1468"/>
    </location>
</feature>
<dbReference type="PANTHER" id="PTHR24113:SF12">
    <property type="entry name" value="RAN GTPASE-ACTIVATING PROTEIN 1"/>
    <property type="match status" value="1"/>
</dbReference>
<feature type="compositionally biased region" description="Basic and acidic residues" evidence="4">
    <location>
        <begin position="1578"/>
        <end position="1599"/>
    </location>
</feature>
<feature type="compositionally biased region" description="Low complexity" evidence="4">
    <location>
        <begin position="902"/>
        <end position="913"/>
    </location>
</feature>
<evidence type="ECO:0000313" key="6">
    <source>
        <dbReference type="EMBL" id="CEL69843.1"/>
    </source>
</evidence>
<feature type="compositionally biased region" description="Acidic residues" evidence="4">
    <location>
        <begin position="1646"/>
        <end position="1704"/>
    </location>
</feature>
<dbReference type="EMBL" id="LN714486">
    <property type="protein sequence ID" value="CEL69843.1"/>
    <property type="molecule type" value="Genomic_DNA"/>
</dbReference>
<evidence type="ECO:0000313" key="7">
    <source>
        <dbReference type="Proteomes" id="UP000007494"/>
    </source>
</evidence>
<feature type="region of interest" description="Disordered" evidence="4">
    <location>
        <begin position="1259"/>
        <end position="1382"/>
    </location>
</feature>
<dbReference type="GO" id="GO:0048471">
    <property type="term" value="C:perinuclear region of cytoplasm"/>
    <property type="evidence" value="ECO:0007669"/>
    <property type="project" value="TreeGrafter"/>
</dbReference>
<feature type="compositionally biased region" description="Acidic residues" evidence="4">
    <location>
        <begin position="1458"/>
        <end position="1468"/>
    </location>
</feature>
<evidence type="ECO:0000256" key="3">
    <source>
        <dbReference type="ARBA" id="ARBA00022737"/>
    </source>
</evidence>
<feature type="region of interest" description="Disordered" evidence="4">
    <location>
        <begin position="480"/>
        <end position="499"/>
    </location>
</feature>
<dbReference type="GO" id="GO:0006913">
    <property type="term" value="P:nucleocytoplasmic transport"/>
    <property type="evidence" value="ECO:0007669"/>
    <property type="project" value="TreeGrafter"/>
</dbReference>
<dbReference type="GeneID" id="13446832"/>
<feature type="compositionally biased region" description="Acidic residues" evidence="4">
    <location>
        <begin position="1319"/>
        <end position="1328"/>
    </location>
</feature>
<feature type="region of interest" description="Disordered" evidence="4">
    <location>
        <begin position="505"/>
        <end position="540"/>
    </location>
</feature>
<feature type="compositionally biased region" description="Basic and acidic residues" evidence="4">
    <location>
        <begin position="832"/>
        <end position="861"/>
    </location>
</feature>
<keyword evidence="1" id="KW-0343">GTPase activation</keyword>
<feature type="compositionally biased region" description="Basic and acidic residues" evidence="4">
    <location>
        <begin position="662"/>
        <end position="673"/>
    </location>
</feature>